<dbReference type="SUPFAM" id="SSF52833">
    <property type="entry name" value="Thioredoxin-like"/>
    <property type="match status" value="1"/>
</dbReference>
<dbReference type="EMBL" id="SJPN01000001">
    <property type="protein sequence ID" value="TWU07589.1"/>
    <property type="molecule type" value="Genomic_DNA"/>
</dbReference>
<dbReference type="InterPro" id="IPR009003">
    <property type="entry name" value="Peptidase_S1_PA"/>
</dbReference>
<dbReference type="Pfam" id="PF00085">
    <property type="entry name" value="Thioredoxin"/>
    <property type="match status" value="1"/>
</dbReference>
<sequence length="491" mass="51305">MNALKFTQAAVSGSSTAQKVFRVGMAHVATAAVALLAMLTTLLSSQTAEAQIAGAVLVEFSADQCLSCRAMEPVIAQLENSGVPVRRINVAQEPDVARRYSIAQTPTFVVISGGREIARLVGPQSLPQLQNALRTSTRGPLVQTNSTIAQPPQTRLVASGSAAAPTQLVNETANTSLSPAGNFPASEPMPSVSIAQAVQVAQAATVRLKVHDGRGYGAGTGTIIDTHGEEALVMTCGHLFRETKGQGKIDVELFVGGQVKTVPGTVVDYDSENRDIALVAIRPGFAVQSVKVIGAGEVPQTGQSVFSFGCDHGDDPSRRDTRIIAVDKYNQEVGASNLEIAGAPVDGRSGGGLFDAAGRLIGVCNAADYKSDTGFYTGPGSIHWQLDRINLSHLYQGQPSAAGVNPAMVAANNAQQPPPALAMAPTTPMAGAVQPRASMDPSIMRASATAPIGSREVIVIVRDPNHPEDSQVMTIRQPTAELMHMLQSHAR</sequence>
<feature type="domain" description="Thioredoxin" evidence="1">
    <location>
        <begin position="31"/>
        <end position="138"/>
    </location>
</feature>
<evidence type="ECO:0000313" key="3">
    <source>
        <dbReference type="Proteomes" id="UP000320176"/>
    </source>
</evidence>
<dbReference type="Proteomes" id="UP000320176">
    <property type="component" value="Unassembled WGS sequence"/>
</dbReference>
<dbReference type="InterPro" id="IPR036249">
    <property type="entry name" value="Thioredoxin-like_sf"/>
</dbReference>
<dbReference type="PROSITE" id="PS51352">
    <property type="entry name" value="THIOREDOXIN_2"/>
    <property type="match status" value="1"/>
</dbReference>
<accession>A0A5C6B8H0</accession>
<reference evidence="2 3" key="1">
    <citation type="submission" date="2019-02" db="EMBL/GenBank/DDBJ databases">
        <title>Deep-cultivation of Planctomycetes and their phenomic and genomic characterization uncovers novel biology.</title>
        <authorList>
            <person name="Wiegand S."/>
            <person name="Jogler M."/>
            <person name="Boedeker C."/>
            <person name="Pinto D."/>
            <person name="Vollmers J."/>
            <person name="Rivas-Marin E."/>
            <person name="Kohn T."/>
            <person name="Peeters S.H."/>
            <person name="Heuer A."/>
            <person name="Rast P."/>
            <person name="Oberbeckmann S."/>
            <person name="Bunk B."/>
            <person name="Jeske O."/>
            <person name="Meyerdierks A."/>
            <person name="Storesund J.E."/>
            <person name="Kallscheuer N."/>
            <person name="Luecker S."/>
            <person name="Lage O.M."/>
            <person name="Pohl T."/>
            <person name="Merkel B.J."/>
            <person name="Hornburger P."/>
            <person name="Mueller R.-W."/>
            <person name="Bruemmer F."/>
            <person name="Labrenz M."/>
            <person name="Spormann A.M."/>
            <person name="Op Den Camp H."/>
            <person name="Overmann J."/>
            <person name="Amann R."/>
            <person name="Jetten M.S.M."/>
            <person name="Mascher T."/>
            <person name="Medema M.H."/>
            <person name="Devos D.P."/>
            <person name="Kaster A.-K."/>
            <person name="Ovreas L."/>
            <person name="Rohde M."/>
            <person name="Galperin M.Y."/>
            <person name="Jogler C."/>
        </authorList>
    </citation>
    <scope>NUCLEOTIDE SEQUENCE [LARGE SCALE GENOMIC DNA]</scope>
    <source>
        <strain evidence="2 3">Pla52n</strain>
    </source>
</reference>
<organism evidence="2 3">
    <name type="scientific">Stieleria varia</name>
    <dbReference type="NCBI Taxonomy" id="2528005"/>
    <lineage>
        <taxon>Bacteria</taxon>
        <taxon>Pseudomonadati</taxon>
        <taxon>Planctomycetota</taxon>
        <taxon>Planctomycetia</taxon>
        <taxon>Pirellulales</taxon>
        <taxon>Pirellulaceae</taxon>
        <taxon>Stieleria</taxon>
    </lineage>
</organism>
<dbReference type="InterPro" id="IPR043504">
    <property type="entry name" value="Peptidase_S1_PA_chymotrypsin"/>
</dbReference>
<name>A0A5C6B8H0_9BACT</name>
<protein>
    <submittedName>
        <fullName evidence="2">Thioredoxin</fullName>
    </submittedName>
</protein>
<dbReference type="InterPro" id="IPR013766">
    <property type="entry name" value="Thioredoxin_domain"/>
</dbReference>
<dbReference type="Pfam" id="PF13365">
    <property type="entry name" value="Trypsin_2"/>
    <property type="match status" value="1"/>
</dbReference>
<gene>
    <name evidence="2" type="primary">trxA_1</name>
    <name evidence="2" type="ORF">Pla52n_01620</name>
</gene>
<proteinExistence type="predicted"/>
<evidence type="ECO:0000313" key="2">
    <source>
        <dbReference type="EMBL" id="TWU07589.1"/>
    </source>
</evidence>
<dbReference type="RefSeq" id="WP_231741566.1">
    <property type="nucleotide sequence ID" value="NZ_CP151726.1"/>
</dbReference>
<dbReference type="AlphaFoldDB" id="A0A5C6B8H0"/>
<evidence type="ECO:0000259" key="1">
    <source>
        <dbReference type="PROSITE" id="PS51352"/>
    </source>
</evidence>
<dbReference type="Gene3D" id="3.40.30.10">
    <property type="entry name" value="Glutaredoxin"/>
    <property type="match status" value="1"/>
</dbReference>
<dbReference type="PANTHER" id="PTHR43019:SF23">
    <property type="entry name" value="PROTEASE DO-LIKE 5, CHLOROPLASTIC"/>
    <property type="match status" value="1"/>
</dbReference>
<comment type="caution">
    <text evidence="2">The sequence shown here is derived from an EMBL/GenBank/DDBJ whole genome shotgun (WGS) entry which is preliminary data.</text>
</comment>
<dbReference type="PANTHER" id="PTHR43019">
    <property type="entry name" value="SERINE ENDOPROTEASE DEGS"/>
    <property type="match status" value="1"/>
</dbReference>
<dbReference type="CDD" id="cd02947">
    <property type="entry name" value="TRX_family"/>
    <property type="match status" value="1"/>
</dbReference>
<dbReference type="Gene3D" id="2.40.10.10">
    <property type="entry name" value="Trypsin-like serine proteases"/>
    <property type="match status" value="2"/>
</dbReference>
<dbReference type="SUPFAM" id="SSF50494">
    <property type="entry name" value="Trypsin-like serine proteases"/>
    <property type="match status" value="1"/>
</dbReference>
<keyword evidence="3" id="KW-1185">Reference proteome</keyword>